<evidence type="ECO:0008006" key="3">
    <source>
        <dbReference type="Google" id="ProtNLM"/>
    </source>
</evidence>
<dbReference type="Proteomes" id="UP000535182">
    <property type="component" value="Unassembled WGS sequence"/>
</dbReference>
<organism evidence="1 2">
    <name type="scientific">Tunturiibacter gelidiferens</name>
    <dbReference type="NCBI Taxonomy" id="3069689"/>
    <lineage>
        <taxon>Bacteria</taxon>
        <taxon>Pseudomonadati</taxon>
        <taxon>Acidobacteriota</taxon>
        <taxon>Terriglobia</taxon>
        <taxon>Terriglobales</taxon>
        <taxon>Acidobacteriaceae</taxon>
        <taxon>Tunturiibacter</taxon>
    </lineage>
</organism>
<keyword evidence="2" id="KW-1185">Reference proteome</keyword>
<accession>A0A9X0U6D5</accession>
<dbReference type="RefSeq" id="WP_183978410.1">
    <property type="nucleotide sequence ID" value="NZ_JACHEB010000007.1"/>
</dbReference>
<name>A0A9X0U6D5_9BACT</name>
<evidence type="ECO:0000313" key="2">
    <source>
        <dbReference type="Proteomes" id="UP000535182"/>
    </source>
</evidence>
<proteinExistence type="predicted"/>
<reference evidence="1 2" key="1">
    <citation type="submission" date="2020-08" db="EMBL/GenBank/DDBJ databases">
        <title>Genomic Encyclopedia of Type Strains, Phase IV (KMG-V): Genome sequencing to study the core and pangenomes of soil and plant-associated prokaryotes.</title>
        <authorList>
            <person name="Whitman W."/>
        </authorList>
    </citation>
    <scope>NUCLEOTIDE SEQUENCE [LARGE SCALE GENOMIC DNA]</scope>
    <source>
        <strain evidence="1 2">X5P2</strain>
    </source>
</reference>
<protein>
    <recommendedName>
        <fullName evidence="3">DUF1579 domain-containing protein</fullName>
    </recommendedName>
</protein>
<dbReference type="AlphaFoldDB" id="A0A9X0U6D5"/>
<evidence type="ECO:0000313" key="1">
    <source>
        <dbReference type="EMBL" id="MBB5329692.1"/>
    </source>
</evidence>
<sequence>MNQTDGAVPGLSGLHDFDFLVGQWQAHHRKLKQRLANNHEWIEFEGTLLNQPLMGSYSNTDDTVLGVPGAPYRGVALRSFDPKTQQWSIWWLDSRTPSDPLDPPMVGGFHNGVGTFYGEDTVKGKRVRARFLWSNITPTSGHWEQADSPDEGKTWETNWVQDITRVR</sequence>
<dbReference type="EMBL" id="JACHEB010000007">
    <property type="protein sequence ID" value="MBB5329692.1"/>
    <property type="molecule type" value="Genomic_DNA"/>
</dbReference>
<gene>
    <name evidence="1" type="ORF">HDF14_003314</name>
</gene>
<comment type="caution">
    <text evidence="1">The sequence shown here is derived from an EMBL/GenBank/DDBJ whole genome shotgun (WGS) entry which is preliminary data.</text>
</comment>